<evidence type="ECO:0000256" key="2">
    <source>
        <dbReference type="ARBA" id="ARBA00022723"/>
    </source>
</evidence>
<keyword evidence="2" id="KW-0479">Metal-binding</keyword>
<protein>
    <submittedName>
        <fullName evidence="6">Aldehyde-activating protein</fullName>
    </submittedName>
</protein>
<sequence length="153" mass="16954">MCTTGECECGEIGYSVTEDGPIHVYACHCLNCQTRSGSAFGEHALVAASDFDCKGETVTHDRHCDGIDFQEVFCANCRTRIFNRNSAMPDMIFLRAGTLNDSQRLNPIAHIWTKRKQLWLLLPDGIPQFDESPTPEEFGQAVQAALRRGSDGI</sequence>
<accession>A0A2K9EHE8</accession>
<dbReference type="Proteomes" id="UP000233742">
    <property type="component" value="Chromosome"/>
</dbReference>
<dbReference type="EMBL" id="CP025408">
    <property type="protein sequence ID" value="AUH34390.1"/>
    <property type="molecule type" value="Genomic_DNA"/>
</dbReference>
<keyword evidence="7" id="KW-1185">Reference proteome</keyword>
<gene>
    <name evidence="6" type="ORF">CUV01_14240</name>
</gene>
<dbReference type="SUPFAM" id="SSF51316">
    <property type="entry name" value="Mss4-like"/>
    <property type="match status" value="1"/>
</dbReference>
<reference evidence="6 7" key="1">
    <citation type="submission" date="2017-12" db="EMBL/GenBank/DDBJ databases">
        <authorList>
            <person name="Hurst M.R.H."/>
        </authorList>
    </citation>
    <scope>NUCLEOTIDE SEQUENCE [LARGE SCALE GENOMIC DNA]</scope>
    <source>
        <strain evidence="6 7">BM15</strain>
    </source>
</reference>
<evidence type="ECO:0000313" key="6">
    <source>
        <dbReference type="EMBL" id="AUH34390.1"/>
    </source>
</evidence>
<comment type="similarity">
    <text evidence="1">Belongs to the Gfa family.</text>
</comment>
<dbReference type="RefSeq" id="WP_101461052.1">
    <property type="nucleotide sequence ID" value="NZ_CP025408.1"/>
</dbReference>
<evidence type="ECO:0000259" key="5">
    <source>
        <dbReference type="PROSITE" id="PS51891"/>
    </source>
</evidence>
<evidence type="ECO:0000313" key="7">
    <source>
        <dbReference type="Proteomes" id="UP000233742"/>
    </source>
</evidence>
<dbReference type="OrthoDB" id="9807246at2"/>
<dbReference type="GO" id="GO:0046872">
    <property type="term" value="F:metal ion binding"/>
    <property type="evidence" value="ECO:0007669"/>
    <property type="project" value="UniProtKB-KW"/>
</dbReference>
<feature type="domain" description="CENP-V/GFA" evidence="5">
    <location>
        <begin position="3"/>
        <end position="130"/>
    </location>
</feature>
<keyword evidence="3" id="KW-0862">Zinc</keyword>
<dbReference type="PANTHER" id="PTHR33337:SF40">
    <property type="entry name" value="CENP-V_GFA DOMAIN-CONTAINING PROTEIN-RELATED"/>
    <property type="match status" value="1"/>
</dbReference>
<dbReference type="PROSITE" id="PS51891">
    <property type="entry name" value="CENP_V_GFA"/>
    <property type="match status" value="1"/>
</dbReference>
<dbReference type="Gene3D" id="3.90.1590.10">
    <property type="entry name" value="glutathione-dependent formaldehyde- activating enzyme (gfa)"/>
    <property type="match status" value="1"/>
</dbReference>
<organism evidence="6 7">
    <name type="scientific">Paracoccus tegillarcae</name>
    <dbReference type="NCBI Taxonomy" id="1529068"/>
    <lineage>
        <taxon>Bacteria</taxon>
        <taxon>Pseudomonadati</taxon>
        <taxon>Pseudomonadota</taxon>
        <taxon>Alphaproteobacteria</taxon>
        <taxon>Rhodobacterales</taxon>
        <taxon>Paracoccaceae</taxon>
        <taxon>Paracoccus</taxon>
    </lineage>
</organism>
<dbReference type="InterPro" id="IPR011057">
    <property type="entry name" value="Mss4-like_sf"/>
</dbReference>
<keyword evidence="4" id="KW-0456">Lyase</keyword>
<proteinExistence type="inferred from homology"/>
<dbReference type="Pfam" id="PF04828">
    <property type="entry name" value="GFA"/>
    <property type="match status" value="1"/>
</dbReference>
<name>A0A2K9EHE8_9RHOB</name>
<evidence type="ECO:0000256" key="1">
    <source>
        <dbReference type="ARBA" id="ARBA00005495"/>
    </source>
</evidence>
<dbReference type="GO" id="GO:0016846">
    <property type="term" value="F:carbon-sulfur lyase activity"/>
    <property type="evidence" value="ECO:0007669"/>
    <property type="project" value="InterPro"/>
</dbReference>
<dbReference type="KEGG" id="paro:CUV01_14240"/>
<dbReference type="InterPro" id="IPR006913">
    <property type="entry name" value="CENP-V/GFA"/>
</dbReference>
<dbReference type="PANTHER" id="PTHR33337">
    <property type="entry name" value="GFA DOMAIN-CONTAINING PROTEIN"/>
    <property type="match status" value="1"/>
</dbReference>
<dbReference type="AlphaFoldDB" id="A0A2K9EHE8"/>
<evidence type="ECO:0000256" key="4">
    <source>
        <dbReference type="ARBA" id="ARBA00023239"/>
    </source>
</evidence>
<evidence type="ECO:0000256" key="3">
    <source>
        <dbReference type="ARBA" id="ARBA00022833"/>
    </source>
</evidence>